<evidence type="ECO:0000256" key="8">
    <source>
        <dbReference type="ARBA" id="ARBA00022989"/>
    </source>
</evidence>
<evidence type="ECO:0000256" key="5">
    <source>
        <dbReference type="ARBA" id="ARBA00022723"/>
    </source>
</evidence>
<dbReference type="GO" id="GO:0006508">
    <property type="term" value="P:proteolysis"/>
    <property type="evidence" value="ECO:0007669"/>
    <property type="project" value="UniProtKB-KW"/>
</dbReference>
<evidence type="ECO:0000256" key="9">
    <source>
        <dbReference type="ARBA" id="ARBA00023049"/>
    </source>
</evidence>
<feature type="transmembrane region" description="Helical" evidence="12">
    <location>
        <begin position="30"/>
        <end position="47"/>
    </location>
</feature>
<evidence type="ECO:0000313" key="14">
    <source>
        <dbReference type="EMBL" id="CAI8046895.1"/>
    </source>
</evidence>
<comment type="subcellular location">
    <subcellularLocation>
        <location evidence="1">Cell membrane</location>
        <topology evidence="1">Multi-pass membrane protein</topology>
    </subcellularLocation>
</comment>
<feature type="transmembrane region" description="Helical" evidence="12">
    <location>
        <begin position="178"/>
        <end position="199"/>
    </location>
</feature>
<organism evidence="14 15">
    <name type="scientific">Geodia barretti</name>
    <name type="common">Barrett's horny sponge</name>
    <dbReference type="NCBI Taxonomy" id="519541"/>
    <lineage>
        <taxon>Eukaryota</taxon>
        <taxon>Metazoa</taxon>
        <taxon>Porifera</taxon>
        <taxon>Demospongiae</taxon>
        <taxon>Heteroscleromorpha</taxon>
        <taxon>Tetractinellida</taxon>
        <taxon>Astrophorina</taxon>
        <taxon>Geodiidae</taxon>
        <taxon>Geodia</taxon>
    </lineage>
</organism>
<dbReference type="PANTHER" id="PTHR43221:SF1">
    <property type="entry name" value="PROTEASE HTPX"/>
    <property type="match status" value="1"/>
</dbReference>
<evidence type="ECO:0000256" key="7">
    <source>
        <dbReference type="ARBA" id="ARBA00022833"/>
    </source>
</evidence>
<keyword evidence="2" id="KW-1003">Cell membrane</keyword>
<evidence type="ECO:0000256" key="2">
    <source>
        <dbReference type="ARBA" id="ARBA00022475"/>
    </source>
</evidence>
<dbReference type="AlphaFoldDB" id="A0AA35TEL3"/>
<dbReference type="Gene3D" id="3.30.2010.10">
    <property type="entry name" value="Metalloproteases ('zincins'), catalytic domain"/>
    <property type="match status" value="1"/>
</dbReference>
<keyword evidence="7 11" id="KW-0862">Zinc</keyword>
<dbReference type="EMBL" id="CASHTH010003595">
    <property type="protein sequence ID" value="CAI8046895.1"/>
    <property type="molecule type" value="Genomic_DNA"/>
</dbReference>
<gene>
    <name evidence="14" type="ORF">GBAR_LOCUS25928</name>
</gene>
<name>A0AA35TEL3_GEOBA</name>
<sequence length="228" mass="24223">MNIFKTGILLIALTALLMFIGNILGGEVGMAIALILAAIMNFGSYWFSDKIVLSMYRAQEASPNSELYQIVKQQTEKSGLPMPQVYTIPTDMPNAFATGRNPRHAAVAATDGIMRLLSRDELAGVIGHELAHIKYRDILISSIVATIAGAIMMIANMAQWAALFGGFGGDDDEDGGGIIGMLFLIIVAPIAAMIIQFAISRSREYAADRGGAEICGDPIALAKCASPA</sequence>
<dbReference type="InterPro" id="IPR050083">
    <property type="entry name" value="HtpX_protease"/>
</dbReference>
<accession>A0AA35TEL3</accession>
<evidence type="ECO:0000256" key="1">
    <source>
        <dbReference type="ARBA" id="ARBA00004651"/>
    </source>
</evidence>
<evidence type="ECO:0000256" key="4">
    <source>
        <dbReference type="ARBA" id="ARBA00022692"/>
    </source>
</evidence>
<evidence type="ECO:0000256" key="6">
    <source>
        <dbReference type="ARBA" id="ARBA00022801"/>
    </source>
</evidence>
<evidence type="ECO:0000313" key="15">
    <source>
        <dbReference type="Proteomes" id="UP001174909"/>
    </source>
</evidence>
<comment type="caution">
    <text evidence="14">The sequence shown here is derived from an EMBL/GenBank/DDBJ whole genome shotgun (WGS) entry which is preliminary data.</text>
</comment>
<keyword evidence="10 12" id="KW-0472">Membrane</keyword>
<dbReference type="GO" id="GO:0004222">
    <property type="term" value="F:metalloendopeptidase activity"/>
    <property type="evidence" value="ECO:0007669"/>
    <property type="project" value="InterPro"/>
</dbReference>
<evidence type="ECO:0000256" key="3">
    <source>
        <dbReference type="ARBA" id="ARBA00022670"/>
    </source>
</evidence>
<keyword evidence="6 11" id="KW-0378">Hydrolase</keyword>
<keyword evidence="9 11" id="KW-0482">Metalloprotease</keyword>
<evidence type="ECO:0000256" key="12">
    <source>
        <dbReference type="SAM" id="Phobius"/>
    </source>
</evidence>
<evidence type="ECO:0000256" key="10">
    <source>
        <dbReference type="ARBA" id="ARBA00023136"/>
    </source>
</evidence>
<proteinExistence type="inferred from homology"/>
<dbReference type="GO" id="GO:0005886">
    <property type="term" value="C:plasma membrane"/>
    <property type="evidence" value="ECO:0007669"/>
    <property type="project" value="UniProtKB-SubCell"/>
</dbReference>
<comment type="similarity">
    <text evidence="11">Belongs to the peptidase M48 family.</text>
</comment>
<dbReference type="Pfam" id="PF01435">
    <property type="entry name" value="Peptidase_M48"/>
    <property type="match status" value="1"/>
</dbReference>
<evidence type="ECO:0000256" key="11">
    <source>
        <dbReference type="RuleBase" id="RU003983"/>
    </source>
</evidence>
<feature type="domain" description="Peptidase M48" evidence="13">
    <location>
        <begin position="63"/>
        <end position="217"/>
    </location>
</feature>
<keyword evidence="3 11" id="KW-0645">Protease</keyword>
<keyword evidence="4 12" id="KW-0812">Transmembrane</keyword>
<dbReference type="Proteomes" id="UP001174909">
    <property type="component" value="Unassembled WGS sequence"/>
</dbReference>
<comment type="cofactor">
    <cofactor evidence="11">
        <name>Zn(2+)</name>
        <dbReference type="ChEBI" id="CHEBI:29105"/>
    </cofactor>
    <text evidence="11">Binds 1 zinc ion per subunit.</text>
</comment>
<evidence type="ECO:0000259" key="13">
    <source>
        <dbReference type="Pfam" id="PF01435"/>
    </source>
</evidence>
<dbReference type="InterPro" id="IPR001915">
    <property type="entry name" value="Peptidase_M48"/>
</dbReference>
<dbReference type="PANTHER" id="PTHR43221">
    <property type="entry name" value="PROTEASE HTPX"/>
    <property type="match status" value="1"/>
</dbReference>
<feature type="transmembrane region" description="Helical" evidence="12">
    <location>
        <begin position="7"/>
        <end position="24"/>
    </location>
</feature>
<feature type="transmembrane region" description="Helical" evidence="12">
    <location>
        <begin position="138"/>
        <end position="158"/>
    </location>
</feature>
<keyword evidence="5" id="KW-0479">Metal-binding</keyword>
<dbReference type="GO" id="GO:0046872">
    <property type="term" value="F:metal ion binding"/>
    <property type="evidence" value="ECO:0007669"/>
    <property type="project" value="UniProtKB-KW"/>
</dbReference>
<reference evidence="14" key="1">
    <citation type="submission" date="2023-03" db="EMBL/GenBank/DDBJ databases">
        <authorList>
            <person name="Steffen K."/>
            <person name="Cardenas P."/>
        </authorList>
    </citation>
    <scope>NUCLEOTIDE SEQUENCE</scope>
</reference>
<keyword evidence="15" id="KW-1185">Reference proteome</keyword>
<keyword evidence="8 12" id="KW-1133">Transmembrane helix</keyword>
<protein>
    <submittedName>
        <fullName evidence="14">Protease HtpX homolog</fullName>
    </submittedName>
</protein>